<evidence type="ECO:0000313" key="10">
    <source>
        <dbReference type="EMBL" id="QTG03364.1"/>
    </source>
</evidence>
<geneLocation type="plasmid" evidence="10 11">
    <name>pW2_73_1</name>
</geneLocation>
<evidence type="ECO:0000313" key="9">
    <source>
        <dbReference type="EMBL" id="NTF39797.1"/>
    </source>
</evidence>
<dbReference type="GO" id="GO:0005886">
    <property type="term" value="C:plasma membrane"/>
    <property type="evidence" value="ECO:0007669"/>
    <property type="project" value="UniProtKB-SubCell"/>
</dbReference>
<protein>
    <submittedName>
        <fullName evidence="10">ABC transporter permease</fullName>
    </submittedName>
</protein>
<dbReference type="EMBL" id="JAAMCP010000017">
    <property type="protein sequence ID" value="NTF39797.1"/>
    <property type="molecule type" value="Genomic_DNA"/>
</dbReference>
<feature type="transmembrane region" description="Helical" evidence="7">
    <location>
        <begin position="64"/>
        <end position="87"/>
    </location>
</feature>
<evidence type="ECO:0000313" key="12">
    <source>
        <dbReference type="Proteomes" id="UP000822331"/>
    </source>
</evidence>
<name>A0AAE7RFR9_9HYPH</name>
<dbReference type="PANTHER" id="PTHR30151:SF38">
    <property type="entry name" value="ALIPHATIC SULFONATES TRANSPORT PERMEASE PROTEIN SSUC-RELATED"/>
    <property type="match status" value="1"/>
</dbReference>
<dbReference type="Proteomes" id="UP000822331">
    <property type="component" value="Unassembled WGS sequence"/>
</dbReference>
<reference evidence="9 12" key="1">
    <citation type="journal article" date="2020" name="Science">
        <title>Unexpected conservation and global transmission of agrobacterial virulence plasmids.</title>
        <authorList>
            <person name="Weisberg A.J."/>
            <person name="Davis E.W. 2nd"/>
            <person name="Tabima J."/>
            <person name="Belcher M.S."/>
            <person name="Miller M."/>
            <person name="Kuo C.H."/>
            <person name="Loper J.E."/>
            <person name="Grunwald N.J."/>
            <person name="Putnam M.L."/>
            <person name="Chang J.H."/>
        </authorList>
    </citation>
    <scope>NUCLEOTIDE SEQUENCE [LARGE SCALE GENOMIC DNA]</scope>
    <source>
        <strain evidence="9 12">A19/93</strain>
    </source>
</reference>
<sequence>MSGLESIRSWRGFLLPALVLIGAEVNFAVNGIESASLAAPSQILSAGIKALVDGRILVATLQTIQSVLTGFLLGASLGVALGIILGLQKYINYTSEISVEAARAIPPLAVLPIWMIICGLGYQMEIAIIAFSTMWPNAVMARAAVANIEPRLLEVSRVIGLGPFARITKIALPAALPRIFVALRLSMGFSLIIAVTVEIIANPQGVGSAIMVAQEVGDPALMLAYLVWIGVIGFVLNIAMKWLETWAFQSHTAGS</sequence>
<dbReference type="PROSITE" id="PS50928">
    <property type="entry name" value="ABC_TM1"/>
    <property type="match status" value="1"/>
</dbReference>
<feature type="domain" description="ABC transmembrane type-1" evidence="8">
    <location>
        <begin position="60"/>
        <end position="240"/>
    </location>
</feature>
<comment type="similarity">
    <text evidence="7">Belongs to the binding-protein-dependent transport system permease family.</text>
</comment>
<feature type="transmembrane region" description="Helical" evidence="7">
    <location>
        <begin position="179"/>
        <end position="200"/>
    </location>
</feature>
<dbReference type="InterPro" id="IPR035906">
    <property type="entry name" value="MetI-like_sf"/>
</dbReference>
<evidence type="ECO:0000256" key="1">
    <source>
        <dbReference type="ARBA" id="ARBA00004651"/>
    </source>
</evidence>
<keyword evidence="4 7" id="KW-0812">Transmembrane</keyword>
<dbReference type="KEGG" id="arui:G6M88_23190"/>
<organism evidence="10 11">
    <name type="scientific">Agrobacterium rubi</name>
    <dbReference type="NCBI Taxonomy" id="28099"/>
    <lineage>
        <taxon>Bacteria</taxon>
        <taxon>Pseudomonadati</taxon>
        <taxon>Pseudomonadota</taxon>
        <taxon>Alphaproteobacteria</taxon>
        <taxon>Hyphomicrobiales</taxon>
        <taxon>Rhizobiaceae</taxon>
        <taxon>Rhizobium/Agrobacterium group</taxon>
        <taxon>Agrobacterium</taxon>
    </lineage>
</organism>
<dbReference type="GO" id="GO:0055085">
    <property type="term" value="P:transmembrane transport"/>
    <property type="evidence" value="ECO:0007669"/>
    <property type="project" value="InterPro"/>
</dbReference>
<comment type="subcellular location">
    <subcellularLocation>
        <location evidence="1 7">Cell membrane</location>
        <topology evidence="1 7">Multi-pass membrane protein</topology>
    </subcellularLocation>
</comment>
<keyword evidence="5 7" id="KW-1133">Transmembrane helix</keyword>
<proteinExistence type="inferred from homology"/>
<evidence type="ECO:0000256" key="7">
    <source>
        <dbReference type="RuleBase" id="RU363032"/>
    </source>
</evidence>
<dbReference type="AlphaFoldDB" id="A0AAE7RFR9"/>
<keyword evidence="6 7" id="KW-0472">Membrane</keyword>
<dbReference type="InterPro" id="IPR000515">
    <property type="entry name" value="MetI-like"/>
</dbReference>
<dbReference type="PANTHER" id="PTHR30151">
    <property type="entry name" value="ALKANE SULFONATE ABC TRANSPORTER-RELATED, MEMBRANE SUBUNIT"/>
    <property type="match status" value="1"/>
</dbReference>
<evidence type="ECO:0000256" key="6">
    <source>
        <dbReference type="ARBA" id="ARBA00023136"/>
    </source>
</evidence>
<keyword evidence="12" id="KW-1185">Reference proteome</keyword>
<keyword evidence="2 7" id="KW-0813">Transport</keyword>
<accession>A0AAE7RFR9</accession>
<dbReference type="EMBL" id="CP049208">
    <property type="protein sequence ID" value="QTG03364.1"/>
    <property type="molecule type" value="Genomic_DNA"/>
</dbReference>
<dbReference type="Pfam" id="PF00528">
    <property type="entry name" value="BPD_transp_1"/>
    <property type="match status" value="1"/>
</dbReference>
<dbReference type="Proteomes" id="UP000663912">
    <property type="component" value="Plasmid pW2_73_1"/>
</dbReference>
<evidence type="ECO:0000313" key="11">
    <source>
        <dbReference type="Proteomes" id="UP000663912"/>
    </source>
</evidence>
<evidence type="ECO:0000256" key="5">
    <source>
        <dbReference type="ARBA" id="ARBA00022989"/>
    </source>
</evidence>
<evidence type="ECO:0000259" key="8">
    <source>
        <dbReference type="PROSITE" id="PS50928"/>
    </source>
</evidence>
<feature type="transmembrane region" description="Helical" evidence="7">
    <location>
        <begin position="108"/>
        <end position="135"/>
    </location>
</feature>
<dbReference type="Gene3D" id="1.10.3720.10">
    <property type="entry name" value="MetI-like"/>
    <property type="match status" value="1"/>
</dbReference>
<keyword evidence="3" id="KW-1003">Cell membrane</keyword>
<evidence type="ECO:0000256" key="4">
    <source>
        <dbReference type="ARBA" id="ARBA00022692"/>
    </source>
</evidence>
<keyword evidence="10" id="KW-0614">Plasmid</keyword>
<evidence type="ECO:0000256" key="2">
    <source>
        <dbReference type="ARBA" id="ARBA00022448"/>
    </source>
</evidence>
<feature type="transmembrane region" description="Helical" evidence="7">
    <location>
        <begin position="220"/>
        <end position="240"/>
    </location>
</feature>
<gene>
    <name evidence="9" type="ORF">G6L72_24215</name>
    <name evidence="10" type="ORF">G6M88_23190</name>
</gene>
<evidence type="ECO:0000256" key="3">
    <source>
        <dbReference type="ARBA" id="ARBA00022475"/>
    </source>
</evidence>
<dbReference type="SUPFAM" id="SSF161098">
    <property type="entry name" value="MetI-like"/>
    <property type="match status" value="1"/>
</dbReference>
<dbReference type="RefSeq" id="WP_065700928.1">
    <property type="nucleotide sequence ID" value="NZ_CP049208.1"/>
</dbReference>
<dbReference type="CDD" id="cd06261">
    <property type="entry name" value="TM_PBP2"/>
    <property type="match status" value="1"/>
</dbReference>
<reference evidence="10" key="2">
    <citation type="submission" date="2020-02" db="EMBL/GenBank/DDBJ databases">
        <title>Unexpected conservation and global transmission of agrobacterial virulence plasmids.</title>
        <authorList>
            <person name="Weisberg A.J."/>
            <person name="Davis E.W. II"/>
            <person name="Tabima J.R."/>
            <person name="Belcher M.S."/>
            <person name="Miller M."/>
            <person name="Kuo C.-H."/>
            <person name="Loper J.E."/>
            <person name="Grunwald N.J."/>
            <person name="Putnam M.L."/>
            <person name="Chang J.H."/>
        </authorList>
    </citation>
    <scope>NUCLEOTIDE SEQUENCE</scope>
    <source>
        <strain evidence="10">W2/73</strain>
        <plasmid evidence="10">pW2_73_1</plasmid>
    </source>
</reference>